<protein>
    <submittedName>
        <fullName evidence="10">Response regulator transcription factor</fullName>
    </submittedName>
</protein>
<dbReference type="SMART" id="SM00862">
    <property type="entry name" value="Trans_reg_C"/>
    <property type="match status" value="1"/>
</dbReference>
<evidence type="ECO:0000313" key="10">
    <source>
        <dbReference type="EMBL" id="MFC3212295.1"/>
    </source>
</evidence>
<keyword evidence="5" id="KW-0804">Transcription</keyword>
<dbReference type="SMART" id="SM00448">
    <property type="entry name" value="REC"/>
    <property type="match status" value="1"/>
</dbReference>
<dbReference type="Pfam" id="PF00072">
    <property type="entry name" value="Response_reg"/>
    <property type="match status" value="1"/>
</dbReference>
<dbReference type="Gene3D" id="6.10.250.690">
    <property type="match status" value="1"/>
</dbReference>
<dbReference type="InterPro" id="IPR036388">
    <property type="entry name" value="WH-like_DNA-bd_sf"/>
</dbReference>
<dbReference type="PANTHER" id="PTHR48111">
    <property type="entry name" value="REGULATOR OF RPOS"/>
    <property type="match status" value="1"/>
</dbReference>
<dbReference type="Gene3D" id="3.40.50.2300">
    <property type="match status" value="1"/>
</dbReference>
<sequence>MKKVLLIDDEKRMLDLLALYLQPHQYLCKKALGAKEALSYLEQEPFDIVLLDIMMPEMDGWELCREIRTFSDVPIIMLTAREQQKDIIRGLNLGADDYITKPFNEEELLARMTALLRRRTPKNIIEVNGLLWNEEQFELSYRKHAIKLTPKEFLMVGHLMKNNNKVFTRDQLIQLIWGYDSETEGRTIDSHVRNVREKIRQSGFPVDDHFITVWGIGYKWTNEAEQI</sequence>
<dbReference type="EMBL" id="JBHRUJ010000017">
    <property type="protein sequence ID" value="MFC3212295.1"/>
    <property type="molecule type" value="Genomic_DNA"/>
</dbReference>
<dbReference type="RefSeq" id="WP_205854589.1">
    <property type="nucleotide sequence ID" value="NZ_CANNGD010000001.1"/>
</dbReference>
<evidence type="ECO:0000256" key="7">
    <source>
        <dbReference type="PROSITE-ProRule" id="PRU01091"/>
    </source>
</evidence>
<dbReference type="Pfam" id="PF00486">
    <property type="entry name" value="Trans_reg_C"/>
    <property type="match status" value="1"/>
</dbReference>
<evidence type="ECO:0000256" key="3">
    <source>
        <dbReference type="ARBA" id="ARBA00023015"/>
    </source>
</evidence>
<dbReference type="PROSITE" id="PS51755">
    <property type="entry name" value="OMPR_PHOB"/>
    <property type="match status" value="1"/>
</dbReference>
<gene>
    <name evidence="10" type="ORF">ACFOEJ_14500</name>
</gene>
<reference evidence="11" key="1">
    <citation type="journal article" date="2019" name="Int. J. Syst. Evol. Microbiol.">
        <title>The Global Catalogue of Microorganisms (GCM) 10K type strain sequencing project: providing services to taxonomists for standard genome sequencing and annotation.</title>
        <authorList>
            <consortium name="The Broad Institute Genomics Platform"/>
            <consortium name="The Broad Institute Genome Sequencing Center for Infectious Disease"/>
            <person name="Wu L."/>
            <person name="Ma J."/>
        </authorList>
    </citation>
    <scope>NUCLEOTIDE SEQUENCE [LARGE SCALE GENOMIC DNA]</scope>
    <source>
        <strain evidence="11">CCM 320</strain>
    </source>
</reference>
<evidence type="ECO:0000256" key="1">
    <source>
        <dbReference type="ARBA" id="ARBA00022553"/>
    </source>
</evidence>
<dbReference type="SUPFAM" id="SSF52172">
    <property type="entry name" value="CheY-like"/>
    <property type="match status" value="1"/>
</dbReference>
<dbReference type="Proteomes" id="UP001595625">
    <property type="component" value="Unassembled WGS sequence"/>
</dbReference>
<dbReference type="InterPro" id="IPR011006">
    <property type="entry name" value="CheY-like_superfamily"/>
</dbReference>
<dbReference type="PANTHER" id="PTHR48111:SF73">
    <property type="entry name" value="ALKALINE PHOSPHATASE SYNTHESIS TRANSCRIPTIONAL REGULATORY PROTEIN PHOP"/>
    <property type="match status" value="1"/>
</dbReference>
<comment type="caution">
    <text evidence="10">The sequence shown here is derived from an EMBL/GenBank/DDBJ whole genome shotgun (WGS) entry which is preliminary data.</text>
</comment>
<evidence type="ECO:0000313" key="11">
    <source>
        <dbReference type="Proteomes" id="UP001595625"/>
    </source>
</evidence>
<keyword evidence="2" id="KW-0902">Two-component regulatory system</keyword>
<name>A0ABV7KS74_PLAOK</name>
<evidence type="ECO:0000256" key="5">
    <source>
        <dbReference type="ARBA" id="ARBA00023163"/>
    </source>
</evidence>
<feature type="domain" description="Response regulatory" evidence="8">
    <location>
        <begin position="3"/>
        <end position="116"/>
    </location>
</feature>
<evidence type="ECO:0000259" key="8">
    <source>
        <dbReference type="PROSITE" id="PS50110"/>
    </source>
</evidence>
<keyword evidence="3" id="KW-0805">Transcription regulation</keyword>
<dbReference type="CDD" id="cd17574">
    <property type="entry name" value="REC_OmpR"/>
    <property type="match status" value="1"/>
</dbReference>
<keyword evidence="1 6" id="KW-0597">Phosphoprotein</keyword>
<feature type="DNA-binding region" description="OmpR/PhoB-type" evidence="7">
    <location>
        <begin position="122"/>
        <end position="222"/>
    </location>
</feature>
<proteinExistence type="predicted"/>
<organism evidence="10 11">
    <name type="scientific">Planomicrobium okeanokoites</name>
    <name type="common">Planococcus okeanokoites</name>
    <name type="synonym">Flavobacterium okeanokoites</name>
    <dbReference type="NCBI Taxonomy" id="244"/>
    <lineage>
        <taxon>Bacteria</taxon>
        <taxon>Bacillati</taxon>
        <taxon>Bacillota</taxon>
        <taxon>Bacilli</taxon>
        <taxon>Bacillales</taxon>
        <taxon>Caryophanaceae</taxon>
        <taxon>Planomicrobium</taxon>
    </lineage>
</organism>
<evidence type="ECO:0000256" key="2">
    <source>
        <dbReference type="ARBA" id="ARBA00023012"/>
    </source>
</evidence>
<feature type="modified residue" description="4-aspartylphosphate" evidence="6">
    <location>
        <position position="52"/>
    </location>
</feature>
<dbReference type="Gene3D" id="1.10.10.10">
    <property type="entry name" value="Winged helix-like DNA-binding domain superfamily/Winged helix DNA-binding domain"/>
    <property type="match status" value="1"/>
</dbReference>
<dbReference type="CDD" id="cd00383">
    <property type="entry name" value="trans_reg_C"/>
    <property type="match status" value="1"/>
</dbReference>
<keyword evidence="4 7" id="KW-0238">DNA-binding</keyword>
<dbReference type="InterPro" id="IPR001789">
    <property type="entry name" value="Sig_transdc_resp-reg_receiver"/>
</dbReference>
<dbReference type="PROSITE" id="PS50110">
    <property type="entry name" value="RESPONSE_REGULATORY"/>
    <property type="match status" value="1"/>
</dbReference>
<evidence type="ECO:0000256" key="6">
    <source>
        <dbReference type="PROSITE-ProRule" id="PRU00169"/>
    </source>
</evidence>
<dbReference type="InterPro" id="IPR001867">
    <property type="entry name" value="OmpR/PhoB-type_DNA-bd"/>
</dbReference>
<evidence type="ECO:0000259" key="9">
    <source>
        <dbReference type="PROSITE" id="PS51755"/>
    </source>
</evidence>
<evidence type="ECO:0000256" key="4">
    <source>
        <dbReference type="ARBA" id="ARBA00023125"/>
    </source>
</evidence>
<dbReference type="InterPro" id="IPR039420">
    <property type="entry name" value="WalR-like"/>
</dbReference>
<accession>A0ABV7KS74</accession>
<feature type="domain" description="OmpR/PhoB-type" evidence="9">
    <location>
        <begin position="122"/>
        <end position="222"/>
    </location>
</feature>
<keyword evidence="11" id="KW-1185">Reference proteome</keyword>